<organism evidence="2 3">
    <name type="scientific">Anaeromicropila populeti</name>
    <dbReference type="NCBI Taxonomy" id="37658"/>
    <lineage>
        <taxon>Bacteria</taxon>
        <taxon>Bacillati</taxon>
        <taxon>Bacillota</taxon>
        <taxon>Clostridia</taxon>
        <taxon>Lachnospirales</taxon>
        <taxon>Lachnospiraceae</taxon>
        <taxon>Anaeromicropila</taxon>
    </lineage>
</organism>
<dbReference type="NCBIfam" id="TIGR03949">
    <property type="entry name" value="bact_IIb_cerein"/>
    <property type="match status" value="1"/>
</dbReference>
<keyword evidence="1" id="KW-1133">Transmembrane helix</keyword>
<reference evidence="2 3" key="1">
    <citation type="submission" date="2016-10" db="EMBL/GenBank/DDBJ databases">
        <authorList>
            <person name="de Groot N.N."/>
        </authorList>
    </citation>
    <scope>NUCLEOTIDE SEQUENCE [LARGE SCALE GENOMIC DNA]</scope>
    <source>
        <strain evidence="2 3">743A</strain>
    </source>
</reference>
<keyword evidence="1" id="KW-0812">Transmembrane</keyword>
<dbReference type="STRING" id="37658.SAMN05661086_01852"/>
<feature type="transmembrane region" description="Helical" evidence="1">
    <location>
        <begin position="20"/>
        <end position="39"/>
    </location>
</feature>
<dbReference type="EMBL" id="FOYZ01000006">
    <property type="protein sequence ID" value="SFR80982.1"/>
    <property type="molecule type" value="Genomic_DNA"/>
</dbReference>
<evidence type="ECO:0000256" key="1">
    <source>
        <dbReference type="SAM" id="Phobius"/>
    </source>
</evidence>
<dbReference type="Proteomes" id="UP000199659">
    <property type="component" value="Unassembled WGS sequence"/>
</dbReference>
<protein>
    <submittedName>
        <fullName evidence="2">Class IIb bacteriocin, lactobin A/cerein 7B family</fullName>
    </submittedName>
</protein>
<sequence length="54" mass="5794">MNDFVEMKNDEMMDTNGGVSVFFIAAGIIAVAAGVNTCYDLGKNLGEAIYYATH</sequence>
<evidence type="ECO:0000313" key="3">
    <source>
        <dbReference type="Proteomes" id="UP000199659"/>
    </source>
</evidence>
<gene>
    <name evidence="2" type="ORF">SAMN05661086_01852</name>
</gene>
<evidence type="ECO:0000313" key="2">
    <source>
        <dbReference type="EMBL" id="SFR80982.1"/>
    </source>
</evidence>
<accession>A0A1I6JPT0</accession>
<proteinExistence type="predicted"/>
<name>A0A1I6JPT0_9FIRM</name>
<keyword evidence="1" id="KW-0472">Membrane</keyword>
<dbReference type="InterPro" id="IPR023991">
    <property type="entry name" value="Bacteriocin_IIb_lactobn/cerein"/>
</dbReference>
<dbReference type="RefSeq" id="WP_092560400.1">
    <property type="nucleotide sequence ID" value="NZ_FOYZ01000006.1"/>
</dbReference>
<dbReference type="AlphaFoldDB" id="A0A1I6JPT0"/>
<keyword evidence="3" id="KW-1185">Reference proteome</keyword>